<name>A0A183MAQ3_9TREM</name>
<dbReference type="SUPFAM" id="SSF53098">
    <property type="entry name" value="Ribonuclease H-like"/>
    <property type="match status" value="1"/>
</dbReference>
<dbReference type="AlphaFoldDB" id="A0A183MAQ3"/>
<dbReference type="InterPro" id="IPR036397">
    <property type="entry name" value="RNaseH_sf"/>
</dbReference>
<dbReference type="STRING" id="48269.A0A183MAQ3"/>
<organism evidence="1 2">
    <name type="scientific">Schistosoma margrebowiei</name>
    <dbReference type="NCBI Taxonomy" id="48269"/>
    <lineage>
        <taxon>Eukaryota</taxon>
        <taxon>Metazoa</taxon>
        <taxon>Spiralia</taxon>
        <taxon>Lophotrochozoa</taxon>
        <taxon>Platyhelminthes</taxon>
        <taxon>Trematoda</taxon>
        <taxon>Digenea</taxon>
        <taxon>Strigeidida</taxon>
        <taxon>Schistosomatoidea</taxon>
        <taxon>Schistosomatidae</taxon>
        <taxon>Schistosoma</taxon>
    </lineage>
</organism>
<dbReference type="InterPro" id="IPR012337">
    <property type="entry name" value="RNaseH-like_sf"/>
</dbReference>
<gene>
    <name evidence="1" type="ORF">SMRZ_LOCUS13128</name>
</gene>
<reference evidence="1 2" key="1">
    <citation type="submission" date="2018-11" db="EMBL/GenBank/DDBJ databases">
        <authorList>
            <consortium name="Pathogen Informatics"/>
        </authorList>
    </citation>
    <scope>NUCLEOTIDE SEQUENCE [LARGE SCALE GENOMIC DNA]</scope>
    <source>
        <strain evidence="1 2">Zambia</strain>
    </source>
</reference>
<keyword evidence="2" id="KW-1185">Reference proteome</keyword>
<sequence>MVLATDNGFHFDKDPSITWLNGIGSRYLVGAPRHPCSNSQAKHFIRTLKNAIDSIAASTFNELKREVDTFLLQYRNVKCSVTKETSSKLLKGRVPRPNIRCLEYAEITYYRKNDLRLAKRIVVKDVEKSIMRIAYQ</sequence>
<evidence type="ECO:0000313" key="1">
    <source>
        <dbReference type="EMBL" id="VDP04054.1"/>
    </source>
</evidence>
<dbReference type="GO" id="GO:0015074">
    <property type="term" value="P:DNA integration"/>
    <property type="evidence" value="ECO:0007669"/>
    <property type="project" value="InterPro"/>
</dbReference>
<evidence type="ECO:0000313" key="2">
    <source>
        <dbReference type="Proteomes" id="UP000277204"/>
    </source>
</evidence>
<dbReference type="Gene3D" id="3.30.420.10">
    <property type="entry name" value="Ribonuclease H-like superfamily/Ribonuclease H"/>
    <property type="match status" value="1"/>
</dbReference>
<dbReference type="InterPro" id="IPR001584">
    <property type="entry name" value="Integrase_cat-core"/>
</dbReference>
<dbReference type="Proteomes" id="UP000277204">
    <property type="component" value="Unassembled WGS sequence"/>
</dbReference>
<proteinExistence type="predicted"/>
<protein>
    <submittedName>
        <fullName evidence="1">Uncharacterized protein</fullName>
    </submittedName>
</protein>
<dbReference type="GO" id="GO:0003676">
    <property type="term" value="F:nucleic acid binding"/>
    <property type="evidence" value="ECO:0007669"/>
    <property type="project" value="InterPro"/>
</dbReference>
<dbReference type="PROSITE" id="PS50994">
    <property type="entry name" value="INTEGRASE"/>
    <property type="match status" value="1"/>
</dbReference>
<dbReference type="EMBL" id="UZAI01009166">
    <property type="protein sequence ID" value="VDP04054.1"/>
    <property type="molecule type" value="Genomic_DNA"/>
</dbReference>
<accession>A0A183MAQ3</accession>